<dbReference type="EMBL" id="JAIRBT010000012">
    <property type="protein sequence ID" value="MBZ6066673.1"/>
    <property type="molecule type" value="Genomic_DNA"/>
</dbReference>
<dbReference type="AlphaFoldDB" id="A0A0S2SJ61"/>
<dbReference type="EMBL" id="CP013067">
    <property type="protein sequence ID" value="ALP41725.1"/>
    <property type="molecule type" value="Genomic_DNA"/>
</dbReference>
<evidence type="ECO:0000313" key="1">
    <source>
        <dbReference type="EMBL" id="ALP41725.1"/>
    </source>
</evidence>
<reference evidence="1 3" key="2">
    <citation type="journal article" date="2016" name="Genome Announc.">
        <title>Complete Genome Sequence of the Highly Virulent Aeromonas schubertii Strain WL1483, Isolated from Diseased Snakehead Fish (Channa argus) in China.</title>
        <authorList>
            <person name="Liu L."/>
            <person name="Li N."/>
            <person name="Zhang D."/>
            <person name="Fu X."/>
            <person name="Shi C."/>
            <person name="Lin Q."/>
            <person name="Hao G."/>
        </authorList>
    </citation>
    <scope>NUCLEOTIDE SEQUENCE [LARGE SCALE GENOMIC DNA]</scope>
    <source>
        <strain evidence="1 3">WL1483</strain>
    </source>
</reference>
<accession>A0A0S2SJ61</accession>
<reference evidence="3" key="1">
    <citation type="submission" date="2015-10" db="EMBL/GenBank/DDBJ databases">
        <title>Complete Genome Sequence of Aeromonas schubertii strain WL1483.</title>
        <authorList>
            <person name="Liu L."/>
        </authorList>
    </citation>
    <scope>NUCLEOTIDE SEQUENCE [LARGE SCALE GENOMIC DNA]</scope>
    <source>
        <strain evidence="3">WL1483</strain>
    </source>
</reference>
<name>A0A0S2SJ61_9GAMM</name>
<dbReference type="KEGG" id="asr:WL1483_2306"/>
<sequence length="84" mass="8799">MNDHLIIGLLVITLGACAQQSVTLHQQAGTSQLTMNSASSQDLAGRCGEGETLHLTSRQGPVEGLLTLASLGSYRPDAQVHCEP</sequence>
<proteinExistence type="predicted"/>
<reference evidence="2 4" key="3">
    <citation type="submission" date="2021-09" db="EMBL/GenBank/DDBJ databases">
        <title>Aeromonas schubertii isolated from Asian sea bass.</title>
        <authorList>
            <person name="Pinpimai K."/>
        </authorList>
    </citation>
    <scope>NUCLEOTIDE SEQUENCE [LARGE SCALE GENOMIC DNA]</scope>
    <source>
        <strain evidence="2 4">CHULA2021a</strain>
    </source>
</reference>
<keyword evidence="4" id="KW-1185">Reference proteome</keyword>
<evidence type="ECO:0000313" key="4">
    <source>
        <dbReference type="Proteomes" id="UP000774958"/>
    </source>
</evidence>
<dbReference type="Proteomes" id="UP000774958">
    <property type="component" value="Unassembled WGS sequence"/>
</dbReference>
<protein>
    <submittedName>
        <fullName evidence="1">Uncharacterized protein</fullName>
    </submittedName>
</protein>
<evidence type="ECO:0000313" key="3">
    <source>
        <dbReference type="Proteomes" id="UP000058114"/>
    </source>
</evidence>
<evidence type="ECO:0000313" key="2">
    <source>
        <dbReference type="EMBL" id="MBZ6066673.1"/>
    </source>
</evidence>
<dbReference type="Proteomes" id="UP000058114">
    <property type="component" value="Chromosome"/>
</dbReference>
<organism evidence="1 3">
    <name type="scientific">Aeromonas schubertii</name>
    <dbReference type="NCBI Taxonomy" id="652"/>
    <lineage>
        <taxon>Bacteria</taxon>
        <taxon>Pseudomonadati</taxon>
        <taxon>Pseudomonadota</taxon>
        <taxon>Gammaproteobacteria</taxon>
        <taxon>Aeromonadales</taxon>
        <taxon>Aeromonadaceae</taxon>
        <taxon>Aeromonas</taxon>
    </lineage>
</organism>
<dbReference type="PATRIC" id="fig|652.5.peg.1885"/>
<gene>
    <name evidence="2" type="ORF">LA374_10700</name>
    <name evidence="1" type="ORF">WL1483_2306</name>
</gene>
<dbReference type="RefSeq" id="WP_060585652.1">
    <property type="nucleotide sequence ID" value="NZ_CP013067.1"/>
</dbReference>